<accession>A0ABN6F103</accession>
<reference evidence="2 3" key="1">
    <citation type="submission" date="2021-02" db="EMBL/GenBank/DDBJ databases">
        <title>Complete genome of Desulfoluna sp. strain ASN36.</title>
        <authorList>
            <person name="Takahashi A."/>
            <person name="Kojima H."/>
            <person name="Fukui M."/>
        </authorList>
    </citation>
    <scope>NUCLEOTIDE SEQUENCE [LARGE SCALE GENOMIC DNA]</scope>
    <source>
        <strain evidence="2 3">ASN36</strain>
    </source>
</reference>
<dbReference type="SUPFAM" id="SSF53807">
    <property type="entry name" value="Helical backbone' metal receptor"/>
    <property type="match status" value="1"/>
</dbReference>
<dbReference type="Pfam" id="PF01497">
    <property type="entry name" value="Peripla_BP_2"/>
    <property type="match status" value="1"/>
</dbReference>
<evidence type="ECO:0000313" key="3">
    <source>
        <dbReference type="Proteomes" id="UP001320148"/>
    </source>
</evidence>
<sequence>MTDASGREHRFSSEVTRFICSGAGCLRLATYLQAQELVVAVDDIESRRTRFNSRPYSLANPFFKDLPIFGGFRGRDNPEKILGLSPQPQVIFKTYPASGTNPVMLENKTGIPVVALEFGDLYRNRGDFFEALTIMGEVLGRQERAREVIAFFENEIADLDARTKGIAPADRRSCFVGGIAFRGPHGFTSTEPWYPPFQFVHGKNIACPGPGGPQLRHSLFSKEQLLTRDPEILFLDLSTLQMGKGQGGLHELMTDPIYQELTAVKTGKVFGVLPYNWYTQNMGSILADAWFIGKTLYPDQFKGIDPAKKADEIYSFLVSAPVFGPMNEAFGNMAFRAVKLQAKDSK</sequence>
<protein>
    <submittedName>
        <fullName evidence="2">Iron ABC transporter substrate-binding protein</fullName>
    </submittedName>
</protein>
<name>A0ABN6F103_9BACT</name>
<dbReference type="InterPro" id="IPR050902">
    <property type="entry name" value="ABC_Transporter_SBP"/>
</dbReference>
<evidence type="ECO:0000259" key="1">
    <source>
        <dbReference type="PROSITE" id="PS50983"/>
    </source>
</evidence>
<dbReference type="PANTHER" id="PTHR30535:SF34">
    <property type="entry name" value="MOLYBDATE-BINDING PROTEIN MOLA"/>
    <property type="match status" value="1"/>
</dbReference>
<dbReference type="Gene3D" id="3.40.50.1980">
    <property type="entry name" value="Nitrogenase molybdenum iron protein domain"/>
    <property type="match status" value="2"/>
</dbReference>
<gene>
    <name evidence="2" type="ORF">DSLASN_06190</name>
</gene>
<dbReference type="PROSITE" id="PS50983">
    <property type="entry name" value="FE_B12_PBP"/>
    <property type="match status" value="1"/>
</dbReference>
<dbReference type="PANTHER" id="PTHR30535">
    <property type="entry name" value="VITAMIN B12-BINDING PROTEIN"/>
    <property type="match status" value="1"/>
</dbReference>
<proteinExistence type="predicted"/>
<dbReference type="EMBL" id="AP024488">
    <property type="protein sequence ID" value="BCS94987.1"/>
    <property type="molecule type" value="Genomic_DNA"/>
</dbReference>
<dbReference type="CDD" id="cd01147">
    <property type="entry name" value="HemV-2"/>
    <property type="match status" value="1"/>
</dbReference>
<evidence type="ECO:0000313" key="2">
    <source>
        <dbReference type="EMBL" id="BCS94987.1"/>
    </source>
</evidence>
<keyword evidence="3" id="KW-1185">Reference proteome</keyword>
<feature type="domain" description="Fe/B12 periplasmic-binding" evidence="1">
    <location>
        <begin position="17"/>
        <end position="300"/>
    </location>
</feature>
<dbReference type="InterPro" id="IPR002491">
    <property type="entry name" value="ABC_transptr_periplasmic_BD"/>
</dbReference>
<organism evidence="2 3">
    <name type="scientific">Desulfoluna limicola</name>
    <dbReference type="NCBI Taxonomy" id="2810562"/>
    <lineage>
        <taxon>Bacteria</taxon>
        <taxon>Pseudomonadati</taxon>
        <taxon>Thermodesulfobacteriota</taxon>
        <taxon>Desulfobacteria</taxon>
        <taxon>Desulfobacterales</taxon>
        <taxon>Desulfolunaceae</taxon>
        <taxon>Desulfoluna</taxon>
    </lineage>
</organism>
<dbReference type="Proteomes" id="UP001320148">
    <property type="component" value="Chromosome"/>
</dbReference>